<dbReference type="NCBIfam" id="NF005884">
    <property type="entry name" value="PRK07846.1"/>
    <property type="match status" value="1"/>
</dbReference>
<dbReference type="InterPro" id="IPR050151">
    <property type="entry name" value="Class-I_Pyr_Nuc-Dis_Oxidored"/>
</dbReference>
<dbReference type="PANTHER" id="PTHR22912">
    <property type="entry name" value="DISULFIDE OXIDOREDUCTASE"/>
    <property type="match status" value="1"/>
</dbReference>
<protein>
    <submittedName>
        <fullName evidence="14">Mycothione reductase</fullName>
        <ecNumber evidence="14">1.8.1.15</ecNumber>
    </submittedName>
</protein>
<evidence type="ECO:0000256" key="8">
    <source>
        <dbReference type="PIRSR" id="PIRSR000350-2"/>
    </source>
</evidence>
<dbReference type="InterPro" id="IPR023753">
    <property type="entry name" value="FAD/NAD-binding_dom"/>
</dbReference>
<dbReference type="InterPro" id="IPR012999">
    <property type="entry name" value="Pyr_OxRdtase_I_AS"/>
</dbReference>
<dbReference type="GO" id="GO:0050660">
    <property type="term" value="F:flavin adenine dinucleotide binding"/>
    <property type="evidence" value="ECO:0007669"/>
    <property type="project" value="TreeGrafter"/>
</dbReference>
<feature type="domain" description="Pyridine nucleotide-disulphide oxidoreductase dimerisation" evidence="12">
    <location>
        <begin position="362"/>
        <end position="473"/>
    </location>
</feature>
<dbReference type="PANTHER" id="PTHR22912:SF217">
    <property type="entry name" value="DIHYDROLIPOYL DEHYDROGENASE"/>
    <property type="match status" value="1"/>
</dbReference>
<dbReference type="Pfam" id="PF02852">
    <property type="entry name" value="Pyr_redox_dim"/>
    <property type="match status" value="1"/>
</dbReference>
<evidence type="ECO:0000256" key="2">
    <source>
        <dbReference type="ARBA" id="ARBA00022630"/>
    </source>
</evidence>
<dbReference type="Gene3D" id="3.30.390.30">
    <property type="match status" value="1"/>
</dbReference>
<dbReference type="SUPFAM" id="SSF51905">
    <property type="entry name" value="FAD/NAD(P)-binding domain"/>
    <property type="match status" value="1"/>
</dbReference>
<feature type="binding site" evidence="9">
    <location>
        <begin position="332"/>
        <end position="335"/>
    </location>
    <ligand>
        <name>FAD</name>
        <dbReference type="ChEBI" id="CHEBI:57692"/>
    </ligand>
</feature>
<dbReference type="PROSITE" id="PS00076">
    <property type="entry name" value="PYRIDINE_REDOX_1"/>
    <property type="match status" value="1"/>
</dbReference>
<dbReference type="GO" id="GO:0006103">
    <property type="term" value="P:2-oxoglutarate metabolic process"/>
    <property type="evidence" value="ECO:0007669"/>
    <property type="project" value="TreeGrafter"/>
</dbReference>
<keyword evidence="7 11" id="KW-0676">Redox-active center</keyword>
<keyword evidence="3 9" id="KW-0274">FAD</keyword>
<evidence type="ECO:0000313" key="14">
    <source>
        <dbReference type="EMBL" id="TLP92382.1"/>
    </source>
</evidence>
<evidence type="ECO:0000256" key="4">
    <source>
        <dbReference type="ARBA" id="ARBA00023002"/>
    </source>
</evidence>
<dbReference type="OrthoDB" id="9800167at2"/>
<dbReference type="SUPFAM" id="SSF55424">
    <property type="entry name" value="FAD/NAD-linked reductases, dimerisation (C-terminal) domain"/>
    <property type="match status" value="1"/>
</dbReference>
<dbReference type="PRINTS" id="PR00368">
    <property type="entry name" value="FADPNR"/>
</dbReference>
<feature type="domain" description="FAD/NAD(P)-binding" evidence="13">
    <location>
        <begin position="10"/>
        <end position="341"/>
    </location>
</feature>
<evidence type="ECO:0000256" key="5">
    <source>
        <dbReference type="ARBA" id="ARBA00023027"/>
    </source>
</evidence>
<keyword evidence="6" id="KW-1015">Disulfide bond</keyword>
<proteinExistence type="inferred from homology"/>
<keyword evidence="9" id="KW-0547">Nucleotide-binding</keyword>
<dbReference type="InterPro" id="IPR036188">
    <property type="entry name" value="FAD/NAD-bd_sf"/>
</dbReference>
<dbReference type="RefSeq" id="WP_138254297.1">
    <property type="nucleotide sequence ID" value="NZ_VAVZ01000064.1"/>
</dbReference>
<sequence length="487" mass="52345">MKPWTTLRPDLAIIGSGSGNSLITPFWDDKKVVLADKGIDSTGAFGGTCLNVGCIPTKMYVRPASLARSPEEAAKVGVTLGEPAADWPAIRDRIFERIDAISAGGREYREGLENVDLIQEKVTLTGPKSFRSETTGTEVQAEQLVIAAGSRPAVPQVPGIELPQVHTSDTVMRLEELPARVLIVGGGYIACEFAGIFSGLGSEVVQINRSHGLMKALDREISEAYSAEAEKNWTVKYERTLASLQAHDPTSNVGGVTAHLVTSDGRTEQLEVDCVLVATGRVPNTDLIGAAEAGLDLHEDGRLAVDRHQRVLADGQPVEGLYAVGDICSQAMLKHVANHEARVVAHNLENPGDLRQSRVEAVPSAIFSYPEIAHVGLTEEEAAEQVGRENITTKTQKYGDTAYGWAMEDTYGIAKVIADRRTGQLLGAHVMGYQSSNLIQPLVQAMSFGVDAYTAARGQFWIHPALMEVIENALLGLEVPIPENAPL</sequence>
<comment type="similarity">
    <text evidence="1 11">Belongs to the class-I pyridine nucleotide-disulfide oxidoreductase family.</text>
</comment>
<evidence type="ECO:0000256" key="9">
    <source>
        <dbReference type="PIRSR" id="PIRSR000350-3"/>
    </source>
</evidence>
<dbReference type="InterPro" id="IPR016156">
    <property type="entry name" value="FAD/NAD-linked_Rdtase_dimer_sf"/>
</dbReference>
<dbReference type="GO" id="GO:0004148">
    <property type="term" value="F:dihydrolipoyl dehydrogenase (NADH) activity"/>
    <property type="evidence" value="ECO:0007669"/>
    <property type="project" value="TreeGrafter"/>
</dbReference>
<feature type="active site" description="Proton acceptor" evidence="8">
    <location>
        <position position="463"/>
    </location>
</feature>
<evidence type="ECO:0000256" key="11">
    <source>
        <dbReference type="RuleBase" id="RU003691"/>
    </source>
</evidence>
<evidence type="ECO:0000256" key="6">
    <source>
        <dbReference type="ARBA" id="ARBA00023157"/>
    </source>
</evidence>
<gene>
    <name evidence="14" type="ORF">FEF26_14745</name>
</gene>
<keyword evidence="4 11" id="KW-0560">Oxidoreductase</keyword>
<evidence type="ECO:0000259" key="12">
    <source>
        <dbReference type="Pfam" id="PF02852"/>
    </source>
</evidence>
<dbReference type="AlphaFoldDB" id="A0A5R9B6Z5"/>
<accession>A0A5R9B6Z5</accession>
<dbReference type="EC" id="1.8.1.15" evidence="14"/>
<dbReference type="Proteomes" id="UP000310458">
    <property type="component" value="Unassembled WGS sequence"/>
</dbReference>
<reference evidence="14 15" key="1">
    <citation type="submission" date="2019-05" db="EMBL/GenBank/DDBJ databases">
        <title>Nesterenkonia sp. GY074 isolated from the Southern Atlantic Ocean.</title>
        <authorList>
            <person name="Zhang G."/>
        </authorList>
    </citation>
    <scope>NUCLEOTIDE SEQUENCE [LARGE SCALE GENOMIC DNA]</scope>
    <source>
        <strain evidence="14 15">GY074</strain>
    </source>
</reference>
<dbReference type="InterPro" id="IPR004099">
    <property type="entry name" value="Pyr_nucl-diS_OxRdtase_dimer"/>
</dbReference>
<evidence type="ECO:0000256" key="3">
    <source>
        <dbReference type="ARBA" id="ARBA00022827"/>
    </source>
</evidence>
<dbReference type="PIRSF" id="PIRSF000350">
    <property type="entry name" value="Mercury_reductase_MerA"/>
    <property type="match status" value="1"/>
</dbReference>
<organism evidence="14 15">
    <name type="scientific">Nesterenkonia salmonea</name>
    <dbReference type="NCBI Taxonomy" id="1804987"/>
    <lineage>
        <taxon>Bacteria</taxon>
        <taxon>Bacillati</taxon>
        <taxon>Actinomycetota</taxon>
        <taxon>Actinomycetes</taxon>
        <taxon>Micrococcales</taxon>
        <taxon>Micrococcaceae</taxon>
        <taxon>Nesterenkonia</taxon>
    </lineage>
</organism>
<dbReference type="GO" id="GO:0050627">
    <property type="term" value="F:mycothione reductase [NAD(P)H] activity"/>
    <property type="evidence" value="ECO:0007669"/>
    <property type="project" value="UniProtKB-EC"/>
</dbReference>
<comment type="caution">
    <text evidence="14">The sequence shown here is derived from an EMBL/GenBank/DDBJ whole genome shotgun (WGS) entry which is preliminary data.</text>
</comment>
<comment type="cofactor">
    <cofactor evidence="9">
        <name>FAD</name>
        <dbReference type="ChEBI" id="CHEBI:57692"/>
    </cofactor>
    <text evidence="9">Binds 1 FAD per subunit.</text>
</comment>
<feature type="binding site" evidence="9">
    <location>
        <position position="58"/>
    </location>
    <ligand>
        <name>FAD</name>
        <dbReference type="ChEBI" id="CHEBI:57692"/>
    </ligand>
</feature>
<evidence type="ECO:0000256" key="10">
    <source>
        <dbReference type="PIRSR" id="PIRSR000350-4"/>
    </source>
</evidence>
<name>A0A5R9B6Z5_9MICC</name>
<evidence type="ECO:0000256" key="1">
    <source>
        <dbReference type="ARBA" id="ARBA00007532"/>
    </source>
</evidence>
<dbReference type="EMBL" id="VAVZ01000064">
    <property type="protein sequence ID" value="TLP92382.1"/>
    <property type="molecule type" value="Genomic_DNA"/>
</dbReference>
<feature type="binding site" evidence="9">
    <location>
        <position position="326"/>
    </location>
    <ligand>
        <name>FAD</name>
        <dbReference type="ChEBI" id="CHEBI:57692"/>
    </ligand>
</feature>
<keyword evidence="15" id="KW-1185">Reference proteome</keyword>
<evidence type="ECO:0000256" key="7">
    <source>
        <dbReference type="ARBA" id="ARBA00023284"/>
    </source>
</evidence>
<feature type="disulfide bond" description="Redox-active" evidence="10">
    <location>
        <begin position="49"/>
        <end position="54"/>
    </location>
</feature>
<dbReference type="PRINTS" id="PR00411">
    <property type="entry name" value="PNDRDTASEI"/>
</dbReference>
<dbReference type="Gene3D" id="3.50.50.60">
    <property type="entry name" value="FAD/NAD(P)-binding domain"/>
    <property type="match status" value="2"/>
</dbReference>
<evidence type="ECO:0000259" key="13">
    <source>
        <dbReference type="Pfam" id="PF07992"/>
    </source>
</evidence>
<feature type="binding site" evidence="9">
    <location>
        <begin position="185"/>
        <end position="192"/>
    </location>
    <ligand>
        <name>NAD(+)</name>
        <dbReference type="ChEBI" id="CHEBI:57540"/>
    </ligand>
</feature>
<dbReference type="InterPro" id="IPR001100">
    <property type="entry name" value="Pyr_nuc-diS_OxRdtase"/>
</dbReference>
<feature type="binding site" evidence="9">
    <location>
        <position position="280"/>
    </location>
    <ligand>
        <name>NAD(+)</name>
        <dbReference type="ChEBI" id="CHEBI:57540"/>
    </ligand>
</feature>
<evidence type="ECO:0000313" key="15">
    <source>
        <dbReference type="Proteomes" id="UP000310458"/>
    </source>
</evidence>
<keyword evidence="2 11" id="KW-0285">Flavoprotein</keyword>
<keyword evidence="5 9" id="KW-0520">NAD</keyword>
<dbReference type="Pfam" id="PF07992">
    <property type="entry name" value="Pyr_redox_2"/>
    <property type="match status" value="1"/>
</dbReference>